<dbReference type="OrthoDB" id="1098070at2"/>
<dbReference type="RefSeq" id="WP_114304083.1">
    <property type="nucleotide sequence ID" value="NZ_QPIE01000006.1"/>
</dbReference>
<dbReference type="EMBL" id="QPIE01000006">
    <property type="protein sequence ID" value="RCU42391.1"/>
    <property type="molecule type" value="Genomic_DNA"/>
</dbReference>
<protein>
    <submittedName>
        <fullName evidence="1">Type II toxin-antitoxin system RelE/ParE family toxin</fullName>
    </submittedName>
</protein>
<dbReference type="Proteomes" id="UP000252172">
    <property type="component" value="Unassembled WGS sequence"/>
</dbReference>
<keyword evidence="2" id="KW-1185">Reference proteome</keyword>
<accession>A0A3R9X3K2</accession>
<organism evidence="1 2">
    <name type="scientific">Chryseobacterium lacus</name>
    <dbReference type="NCBI Taxonomy" id="2058346"/>
    <lineage>
        <taxon>Bacteria</taxon>
        <taxon>Pseudomonadati</taxon>
        <taxon>Bacteroidota</taxon>
        <taxon>Flavobacteriia</taxon>
        <taxon>Flavobacteriales</taxon>
        <taxon>Weeksellaceae</taxon>
        <taxon>Chryseobacterium group</taxon>
        <taxon>Chryseobacterium</taxon>
    </lineage>
</organism>
<name>A0A368MYP5_9FLAO</name>
<dbReference type="InterPro" id="IPR035093">
    <property type="entry name" value="RelE/ParE_toxin_dom_sf"/>
</dbReference>
<dbReference type="AlphaFoldDB" id="A0A368MYP5"/>
<gene>
    <name evidence="1" type="ORF">DQ356_08560</name>
</gene>
<proteinExistence type="predicted"/>
<accession>A0A368MYP5</accession>
<reference evidence="1 2" key="1">
    <citation type="submission" date="2018-07" db="EMBL/GenBank/DDBJ databases">
        <title>Chryseobacterium lacus sp. nov., isolated from lake water.</title>
        <authorList>
            <person name="Li C.-M."/>
        </authorList>
    </citation>
    <scope>NUCLEOTIDE SEQUENCE [LARGE SCALE GENOMIC DNA]</scope>
    <source>
        <strain evidence="1 2">YLOS41</strain>
    </source>
</reference>
<evidence type="ECO:0000313" key="2">
    <source>
        <dbReference type="Proteomes" id="UP000252172"/>
    </source>
</evidence>
<evidence type="ECO:0000313" key="1">
    <source>
        <dbReference type="EMBL" id="RCU42391.1"/>
    </source>
</evidence>
<dbReference type="Gene3D" id="3.30.2310.20">
    <property type="entry name" value="RelE-like"/>
    <property type="match status" value="1"/>
</dbReference>
<sequence length="100" mass="11987">MQIKYSETAFRDLEAIENFLLYKWNETVLMNFGVALENCIRTIIEGVVVFQKYEDTPYHKILITRHNTLIYRIENDTLHIVRILQNFQNPDDNYESLTDE</sequence>
<comment type="caution">
    <text evidence="1">The sequence shown here is derived from an EMBL/GenBank/DDBJ whole genome shotgun (WGS) entry which is preliminary data.</text>
</comment>